<name>K1T6M2_9ZZZZ</name>
<protein>
    <submittedName>
        <fullName evidence="2">Uncharacterized protein</fullName>
    </submittedName>
</protein>
<feature type="transmembrane region" description="Helical" evidence="1">
    <location>
        <begin position="77"/>
        <end position="99"/>
    </location>
</feature>
<keyword evidence="1" id="KW-0472">Membrane</keyword>
<reference evidence="2" key="1">
    <citation type="journal article" date="2013" name="Environ. Microbiol.">
        <title>Microbiota from the distal guts of lean and obese adolescents exhibit partial functional redundancy besides clear differences in community structure.</title>
        <authorList>
            <person name="Ferrer M."/>
            <person name="Ruiz A."/>
            <person name="Lanza F."/>
            <person name="Haange S.B."/>
            <person name="Oberbach A."/>
            <person name="Till H."/>
            <person name="Bargiela R."/>
            <person name="Campoy C."/>
            <person name="Segura M.T."/>
            <person name="Richter M."/>
            <person name="von Bergen M."/>
            <person name="Seifert J."/>
            <person name="Suarez A."/>
        </authorList>
    </citation>
    <scope>NUCLEOTIDE SEQUENCE</scope>
</reference>
<sequence>MVSKLLEFKMSALVLTEMSAFELKAWLGLCLFASYATDIITAVDTFSWLRLLAIAVTAVGLFMIARSEREHISYKKIAVPLFFYLLSKFGYGFIITASAPYISSYFALLFGLILLAAVLAPFVHPIRMIKDKPKGCAFVALTKIPNALGLVLENAVIATSMTNYSFI</sequence>
<dbReference type="EMBL" id="AJWY01010623">
    <property type="protein sequence ID" value="EKC55026.1"/>
    <property type="molecule type" value="Genomic_DNA"/>
</dbReference>
<feature type="non-terminal residue" evidence="2">
    <location>
        <position position="167"/>
    </location>
</feature>
<proteinExistence type="predicted"/>
<gene>
    <name evidence="2" type="ORF">LEA_15564</name>
</gene>
<comment type="caution">
    <text evidence="2">The sequence shown here is derived from an EMBL/GenBank/DDBJ whole genome shotgun (WGS) entry which is preliminary data.</text>
</comment>
<evidence type="ECO:0000256" key="1">
    <source>
        <dbReference type="SAM" id="Phobius"/>
    </source>
</evidence>
<keyword evidence="1" id="KW-1133">Transmembrane helix</keyword>
<evidence type="ECO:0000313" key="2">
    <source>
        <dbReference type="EMBL" id="EKC55026.1"/>
    </source>
</evidence>
<feature type="transmembrane region" description="Helical" evidence="1">
    <location>
        <begin position="105"/>
        <end position="124"/>
    </location>
</feature>
<accession>K1T6M2</accession>
<keyword evidence="1" id="KW-0812">Transmembrane</keyword>
<feature type="transmembrane region" description="Helical" evidence="1">
    <location>
        <begin position="46"/>
        <end position="65"/>
    </location>
</feature>
<organism evidence="2">
    <name type="scientific">human gut metagenome</name>
    <dbReference type="NCBI Taxonomy" id="408170"/>
    <lineage>
        <taxon>unclassified sequences</taxon>
        <taxon>metagenomes</taxon>
        <taxon>organismal metagenomes</taxon>
    </lineage>
</organism>
<dbReference type="AlphaFoldDB" id="K1T6M2"/>